<evidence type="ECO:0000313" key="1">
    <source>
        <dbReference type="EMBL" id="MDM1718063.1"/>
    </source>
</evidence>
<reference evidence="1" key="2">
    <citation type="journal article" date="2022" name="Sci. Total Environ.">
        <title>Prevalence, transmission, and molecular epidemiology of tet(X)-positive bacteria among humans, animals, and environmental niches in China: An epidemiological, and genomic-based study.</title>
        <authorList>
            <person name="Dong N."/>
            <person name="Zeng Y."/>
            <person name="Cai C."/>
            <person name="Sun C."/>
            <person name="Lu J."/>
            <person name="Liu C."/>
            <person name="Zhou H."/>
            <person name="Sun Q."/>
            <person name="Shu L."/>
            <person name="Wang H."/>
            <person name="Wang Y."/>
            <person name="Wang S."/>
            <person name="Wu C."/>
            <person name="Chan E.W."/>
            <person name="Chen G."/>
            <person name="Shen Z."/>
            <person name="Chen S."/>
            <person name="Zhang R."/>
        </authorList>
    </citation>
    <scope>NUCLEOTIDE SEQUENCE</scope>
    <source>
        <strain evidence="1">DF49-4</strain>
    </source>
</reference>
<dbReference type="RefSeq" id="WP_286380791.1">
    <property type="nucleotide sequence ID" value="NZ_JACANG010000003.1"/>
</dbReference>
<reference evidence="1" key="1">
    <citation type="submission" date="2020-06" db="EMBL/GenBank/DDBJ databases">
        <authorList>
            <person name="Dong N."/>
        </authorList>
    </citation>
    <scope>NUCLEOTIDE SEQUENCE</scope>
    <source>
        <strain evidence="1">DF49-4</strain>
    </source>
</reference>
<dbReference type="GO" id="GO:0003677">
    <property type="term" value="F:DNA binding"/>
    <property type="evidence" value="ECO:0007669"/>
    <property type="project" value="InterPro"/>
</dbReference>
<dbReference type="Proteomes" id="UP001174419">
    <property type="component" value="Unassembled WGS sequence"/>
</dbReference>
<dbReference type="InterPro" id="IPR010982">
    <property type="entry name" value="Lambda_DNA-bd_dom_sf"/>
</dbReference>
<proteinExistence type="predicted"/>
<dbReference type="SUPFAM" id="SSF47413">
    <property type="entry name" value="lambda repressor-like DNA-binding domains"/>
    <property type="match status" value="1"/>
</dbReference>
<accession>A0AB35LXS8</accession>
<comment type="caution">
    <text evidence="1">The sequence shown here is derived from an EMBL/GenBank/DDBJ whole genome shotgun (WGS) entry which is preliminary data.</text>
</comment>
<gene>
    <name evidence="1" type="ORF">HX110_02650</name>
</gene>
<sequence length="65" mass="7184">MTRDEAIKLLGCSLSELAGLLGITTAAVAKWDKNRIPPLREYQVKELASRKASKNNEQNLVQSTN</sequence>
<protein>
    <submittedName>
        <fullName evidence="1">Ribonuclease D</fullName>
    </submittedName>
</protein>
<dbReference type="Pfam" id="PF14549">
    <property type="entry name" value="P22_Cro"/>
    <property type="match status" value="1"/>
</dbReference>
<evidence type="ECO:0000313" key="2">
    <source>
        <dbReference type="Proteomes" id="UP001174419"/>
    </source>
</evidence>
<organism evidence="1 2">
    <name type="scientific">Acinetobacter towneri</name>
    <dbReference type="NCBI Taxonomy" id="202956"/>
    <lineage>
        <taxon>Bacteria</taxon>
        <taxon>Pseudomonadati</taxon>
        <taxon>Pseudomonadota</taxon>
        <taxon>Gammaproteobacteria</taxon>
        <taxon>Moraxellales</taxon>
        <taxon>Moraxellaceae</taxon>
        <taxon>Acinetobacter</taxon>
    </lineage>
</organism>
<dbReference type="Gene3D" id="1.10.260.40">
    <property type="entry name" value="lambda repressor-like DNA-binding domains"/>
    <property type="match status" value="1"/>
</dbReference>
<name>A0AB35LXS8_9GAMM</name>
<dbReference type="EMBL" id="JACANG010000003">
    <property type="protein sequence ID" value="MDM1718063.1"/>
    <property type="molecule type" value="Genomic_DNA"/>
</dbReference>
<dbReference type="AlphaFoldDB" id="A0AB35LXS8"/>